<dbReference type="SUPFAM" id="SSF52172">
    <property type="entry name" value="CheY-like"/>
    <property type="match status" value="1"/>
</dbReference>
<dbReference type="Pfam" id="PF02518">
    <property type="entry name" value="HATPase_c"/>
    <property type="match status" value="1"/>
</dbReference>
<feature type="coiled-coil region" evidence="17">
    <location>
        <begin position="274"/>
        <end position="323"/>
    </location>
</feature>
<dbReference type="PANTHER" id="PTHR24421:SF58">
    <property type="entry name" value="SIGNAL TRANSDUCTION HISTIDINE-PROTEIN KINASE_PHOSPHATASE UHPB"/>
    <property type="match status" value="1"/>
</dbReference>
<feature type="coiled-coil region" evidence="17">
    <location>
        <begin position="437"/>
        <end position="474"/>
    </location>
</feature>
<feature type="domain" description="PAS" evidence="21">
    <location>
        <begin position="157"/>
        <end position="228"/>
    </location>
</feature>
<protein>
    <recommendedName>
        <fullName evidence="5">Oxygen sensor histidine kinase NreB</fullName>
        <ecNumber evidence="4">2.7.13.3</ecNumber>
    </recommendedName>
    <alternativeName>
        <fullName evidence="15">Nitrogen regulation protein B</fullName>
    </alternativeName>
</protein>
<dbReference type="PROSITE" id="PS50112">
    <property type="entry name" value="PAS"/>
    <property type="match status" value="1"/>
</dbReference>
<dbReference type="SUPFAM" id="SSF55785">
    <property type="entry name" value="PYP-like sensor domain (PAS domain)"/>
    <property type="match status" value="2"/>
</dbReference>
<dbReference type="InterPro" id="IPR035965">
    <property type="entry name" value="PAS-like_dom_sf"/>
</dbReference>
<comment type="subcellular location">
    <subcellularLocation>
        <location evidence="3">Cytoplasm</location>
    </subcellularLocation>
</comment>
<proteinExistence type="predicted"/>
<keyword evidence="7" id="KW-0963">Cytoplasm</keyword>
<dbReference type="GO" id="GO:0051539">
    <property type="term" value="F:4 iron, 4 sulfur cluster binding"/>
    <property type="evidence" value="ECO:0007669"/>
    <property type="project" value="UniProtKB-KW"/>
</dbReference>
<dbReference type="PROSITE" id="PS50113">
    <property type="entry name" value="PAC"/>
    <property type="match status" value="2"/>
</dbReference>
<keyword evidence="24" id="KW-1185">Reference proteome</keyword>
<evidence type="ECO:0000256" key="7">
    <source>
        <dbReference type="ARBA" id="ARBA00022490"/>
    </source>
</evidence>
<keyword evidence="6" id="KW-0004">4Fe-4S</keyword>
<dbReference type="InterPro" id="IPR004358">
    <property type="entry name" value="Sig_transdc_His_kin-like_C"/>
</dbReference>
<dbReference type="GO" id="GO:0000155">
    <property type="term" value="F:phosphorelay sensor kinase activity"/>
    <property type="evidence" value="ECO:0007669"/>
    <property type="project" value="InterPro"/>
</dbReference>
<dbReference type="Pfam" id="PF08448">
    <property type="entry name" value="PAS_4"/>
    <property type="match status" value="1"/>
</dbReference>
<dbReference type="PRINTS" id="PR00344">
    <property type="entry name" value="BCTRLSENSOR"/>
</dbReference>
<evidence type="ECO:0000256" key="4">
    <source>
        <dbReference type="ARBA" id="ARBA00012438"/>
    </source>
</evidence>
<keyword evidence="9" id="KW-0479">Metal-binding</keyword>
<keyword evidence="10" id="KW-0418">Kinase</keyword>
<dbReference type="SMART" id="SM00091">
    <property type="entry name" value="PAS"/>
    <property type="match status" value="2"/>
</dbReference>
<keyword evidence="8" id="KW-0808">Transferase</keyword>
<feature type="region of interest" description="Disordered" evidence="18">
    <location>
        <begin position="1"/>
        <end position="26"/>
    </location>
</feature>
<dbReference type="SUPFAM" id="SSF55874">
    <property type="entry name" value="ATPase domain of HSP90 chaperone/DNA topoisomerase II/histidine kinase"/>
    <property type="match status" value="1"/>
</dbReference>
<name>A0AAW6TTE1_9BACT</name>
<evidence type="ECO:0000256" key="3">
    <source>
        <dbReference type="ARBA" id="ARBA00004496"/>
    </source>
</evidence>
<dbReference type="CDD" id="cd00130">
    <property type="entry name" value="PAS"/>
    <property type="match status" value="2"/>
</dbReference>
<feature type="modified residue" description="4-aspartylphosphate" evidence="16">
    <location>
        <position position="755"/>
    </location>
</feature>
<evidence type="ECO:0000256" key="8">
    <source>
        <dbReference type="ARBA" id="ARBA00022679"/>
    </source>
</evidence>
<dbReference type="InterPro" id="IPR013656">
    <property type="entry name" value="PAS_4"/>
</dbReference>
<dbReference type="GO" id="GO:0046983">
    <property type="term" value="F:protein dimerization activity"/>
    <property type="evidence" value="ECO:0007669"/>
    <property type="project" value="InterPro"/>
</dbReference>
<dbReference type="PROSITE" id="PS50109">
    <property type="entry name" value="HIS_KIN"/>
    <property type="match status" value="1"/>
</dbReference>
<dbReference type="InterPro" id="IPR000700">
    <property type="entry name" value="PAS-assoc_C"/>
</dbReference>
<dbReference type="GO" id="GO:0005737">
    <property type="term" value="C:cytoplasm"/>
    <property type="evidence" value="ECO:0007669"/>
    <property type="project" value="UniProtKB-SubCell"/>
</dbReference>
<evidence type="ECO:0000256" key="14">
    <source>
        <dbReference type="ARBA" id="ARBA00024827"/>
    </source>
</evidence>
<dbReference type="InterPro" id="IPR013655">
    <property type="entry name" value="PAS_fold_3"/>
</dbReference>
<sequence>MTEGSTGEVAGNVPRQDKVAPLRPGSALGKRSERALHEATLFPQQNPFPVLRIRSDGMLLYANDASNTLLTAWQCRVGRMVPSDVHRPIAQALATGDLGEIELACGSTLYSFSIAPIRKEGYANLYGRDVTANKQAAEELQRAHERLQVQTRKLRHNEQWLRAALEGGRMGLWEWNVEDDSCFWDERVYELIGAGRWTEATGNTFFEHVQPADRERLRTRMRQALTTAGDFEAEFRIVGPDERTVWLASRGKVIRDEEGRGVRVLGVLYDVTQRKGMEAKLRRLNDQLAEEVRAQTEELASTVRRLQEEVARRRLAEDNLQERSRLLEGFFRHTITPLAFMDRDFNFVQVNDAYAKVDDKEPEDFVGQNHFALYPDAENQAIFEEVVRTRGPYRALAKPFVYTEHPERGVSYWNWQLTPLLDDAGQVRFLVLNLQDVTERQEAMRELEKRTSQLQRLTAELSEAEDRERRRLAELLHDDLQQLLVGSKLRLNILARKIKETPELCEIVDEATDLIAESIQKSRGLSHELSPPVLHHGGLVEVLQWLVEQVRATCGLNVRLRAGAGVDLPSQTLKTFLYKAVREMLFNVVKHANVRQATIVVQQRDRSIRLAVSDKGRGFDPKRLDGASQDAFGLFTIRERVQFLGGSLTVHSVPGRGSRFILTIPLSVPGDAAVRPVSAPILSAVTVPTARQSMNRLAPTHRFRILLVDDHKVMRDGLAALLEEESDIEVVGQAGNGRDAITLTARLKPDVVIMDVVMPIIDGEEATRQIKTRWPHVRVIALSMLEEDATRERMLKAGVECFLSKAGPSEVIAAAIRRSS</sequence>
<dbReference type="RefSeq" id="WP_349244380.1">
    <property type="nucleotide sequence ID" value="NZ_JASCXX010000007.1"/>
</dbReference>
<reference evidence="23" key="1">
    <citation type="submission" date="2023-05" db="EMBL/GenBank/DDBJ databases">
        <title>Anaerotaeda fermentans gen. nov., sp. nov., a novel anaerobic planctomycete of the new family within the order Sedimentisphaerales isolated from Taman Peninsula, Russia.</title>
        <authorList>
            <person name="Khomyakova M.A."/>
            <person name="Merkel A.Y."/>
            <person name="Slobodkin A.I."/>
        </authorList>
    </citation>
    <scope>NUCLEOTIDE SEQUENCE</scope>
    <source>
        <strain evidence="23">M17dextr</strain>
    </source>
</reference>
<dbReference type="InterPro" id="IPR011006">
    <property type="entry name" value="CheY-like_superfamily"/>
</dbReference>
<gene>
    <name evidence="23" type="ORF">QJ522_07925</name>
</gene>
<feature type="domain" description="Response regulatory" evidence="20">
    <location>
        <begin position="704"/>
        <end position="820"/>
    </location>
</feature>
<dbReference type="GO" id="GO:0046872">
    <property type="term" value="F:metal ion binding"/>
    <property type="evidence" value="ECO:0007669"/>
    <property type="project" value="UniProtKB-KW"/>
</dbReference>
<dbReference type="InterPro" id="IPR001610">
    <property type="entry name" value="PAC"/>
</dbReference>
<dbReference type="PROSITE" id="PS50110">
    <property type="entry name" value="RESPONSE_REGULATORY"/>
    <property type="match status" value="1"/>
</dbReference>
<evidence type="ECO:0000259" key="21">
    <source>
        <dbReference type="PROSITE" id="PS50112"/>
    </source>
</evidence>
<dbReference type="InterPro" id="IPR000014">
    <property type="entry name" value="PAS"/>
</dbReference>
<feature type="domain" description="Histidine kinase" evidence="19">
    <location>
        <begin position="577"/>
        <end position="668"/>
    </location>
</feature>
<evidence type="ECO:0000256" key="11">
    <source>
        <dbReference type="ARBA" id="ARBA00023004"/>
    </source>
</evidence>
<dbReference type="InterPro" id="IPR003594">
    <property type="entry name" value="HATPase_dom"/>
</dbReference>
<evidence type="ECO:0000256" key="9">
    <source>
        <dbReference type="ARBA" id="ARBA00022723"/>
    </source>
</evidence>
<keyword evidence="11" id="KW-0408">Iron</keyword>
<dbReference type="InterPro" id="IPR058245">
    <property type="entry name" value="NreC/VraR/RcsB-like_REC"/>
</dbReference>
<dbReference type="Gene3D" id="3.40.50.2300">
    <property type="match status" value="1"/>
</dbReference>
<dbReference type="InterPro" id="IPR011712">
    <property type="entry name" value="Sig_transdc_His_kin_sub3_dim/P"/>
</dbReference>
<dbReference type="InterPro" id="IPR005467">
    <property type="entry name" value="His_kinase_dom"/>
</dbReference>
<evidence type="ECO:0000256" key="12">
    <source>
        <dbReference type="ARBA" id="ARBA00023012"/>
    </source>
</evidence>
<organism evidence="23 24">
    <name type="scientific">Anaerobaca lacustris</name>
    <dbReference type="NCBI Taxonomy" id="3044600"/>
    <lineage>
        <taxon>Bacteria</taxon>
        <taxon>Pseudomonadati</taxon>
        <taxon>Planctomycetota</taxon>
        <taxon>Phycisphaerae</taxon>
        <taxon>Sedimentisphaerales</taxon>
        <taxon>Anaerobacaceae</taxon>
        <taxon>Anaerobaca</taxon>
    </lineage>
</organism>
<dbReference type="Pfam" id="PF00072">
    <property type="entry name" value="Response_reg"/>
    <property type="match status" value="1"/>
</dbReference>
<dbReference type="InterPro" id="IPR036890">
    <property type="entry name" value="HATPase_C_sf"/>
</dbReference>
<keyword evidence="12" id="KW-0902">Two-component regulatory system</keyword>
<evidence type="ECO:0000259" key="22">
    <source>
        <dbReference type="PROSITE" id="PS50113"/>
    </source>
</evidence>
<comment type="catalytic activity">
    <reaction evidence="1">
        <text>ATP + protein L-histidine = ADP + protein N-phospho-L-histidine.</text>
        <dbReference type="EC" id="2.7.13.3"/>
    </reaction>
</comment>
<evidence type="ECO:0000259" key="20">
    <source>
        <dbReference type="PROSITE" id="PS50110"/>
    </source>
</evidence>
<feature type="domain" description="PAC" evidence="22">
    <location>
        <begin position="396"/>
        <end position="449"/>
    </location>
</feature>
<dbReference type="InterPro" id="IPR001789">
    <property type="entry name" value="Sig_transdc_resp-reg_receiver"/>
</dbReference>
<dbReference type="SMART" id="SM00086">
    <property type="entry name" value="PAC"/>
    <property type="match status" value="2"/>
</dbReference>
<evidence type="ECO:0000256" key="2">
    <source>
        <dbReference type="ARBA" id="ARBA00001966"/>
    </source>
</evidence>
<keyword evidence="17" id="KW-0175">Coiled coil</keyword>
<dbReference type="Pfam" id="PF08447">
    <property type="entry name" value="PAS_3"/>
    <property type="match status" value="1"/>
</dbReference>
<dbReference type="Gene3D" id="3.30.565.10">
    <property type="entry name" value="Histidine kinase-like ATPase, C-terminal domain"/>
    <property type="match status" value="1"/>
</dbReference>
<dbReference type="SMART" id="SM00387">
    <property type="entry name" value="HATPase_c"/>
    <property type="match status" value="1"/>
</dbReference>
<dbReference type="Pfam" id="PF07730">
    <property type="entry name" value="HisKA_3"/>
    <property type="match status" value="1"/>
</dbReference>
<accession>A0AAW6TTE1</accession>
<evidence type="ECO:0000256" key="15">
    <source>
        <dbReference type="ARBA" id="ARBA00030800"/>
    </source>
</evidence>
<dbReference type="Proteomes" id="UP001431776">
    <property type="component" value="Unassembled WGS sequence"/>
</dbReference>
<dbReference type="SMART" id="SM00448">
    <property type="entry name" value="REC"/>
    <property type="match status" value="1"/>
</dbReference>
<dbReference type="CDD" id="cd16917">
    <property type="entry name" value="HATPase_UhpB-NarQ-NarX-like"/>
    <property type="match status" value="1"/>
</dbReference>
<feature type="domain" description="PAC" evidence="22">
    <location>
        <begin position="231"/>
        <end position="283"/>
    </location>
</feature>
<dbReference type="PANTHER" id="PTHR24421">
    <property type="entry name" value="NITRATE/NITRITE SENSOR PROTEIN NARX-RELATED"/>
    <property type="match status" value="1"/>
</dbReference>
<dbReference type="GO" id="GO:0016020">
    <property type="term" value="C:membrane"/>
    <property type="evidence" value="ECO:0007669"/>
    <property type="project" value="InterPro"/>
</dbReference>
<evidence type="ECO:0000256" key="5">
    <source>
        <dbReference type="ARBA" id="ARBA00017322"/>
    </source>
</evidence>
<evidence type="ECO:0000259" key="19">
    <source>
        <dbReference type="PROSITE" id="PS50109"/>
    </source>
</evidence>
<evidence type="ECO:0000256" key="18">
    <source>
        <dbReference type="SAM" id="MobiDB-lite"/>
    </source>
</evidence>
<dbReference type="CDD" id="cd17535">
    <property type="entry name" value="REC_NarL-like"/>
    <property type="match status" value="1"/>
</dbReference>
<dbReference type="InterPro" id="IPR050482">
    <property type="entry name" value="Sensor_HK_TwoCompSys"/>
</dbReference>
<evidence type="ECO:0000313" key="24">
    <source>
        <dbReference type="Proteomes" id="UP001431776"/>
    </source>
</evidence>
<evidence type="ECO:0000256" key="10">
    <source>
        <dbReference type="ARBA" id="ARBA00022777"/>
    </source>
</evidence>
<feature type="coiled-coil region" evidence="17">
    <location>
        <begin position="130"/>
        <end position="157"/>
    </location>
</feature>
<dbReference type="AlphaFoldDB" id="A0AAW6TTE1"/>
<dbReference type="NCBIfam" id="TIGR00229">
    <property type="entry name" value="sensory_box"/>
    <property type="match status" value="2"/>
</dbReference>
<comment type="caution">
    <text evidence="23">The sequence shown here is derived from an EMBL/GenBank/DDBJ whole genome shotgun (WGS) entry which is preliminary data.</text>
</comment>
<comment type="function">
    <text evidence="14">Member of the two-component regulatory system NreB/NreC involved in the control of dissimilatory nitrate/nitrite reduction in response to oxygen. NreB functions as a direct oxygen sensor histidine kinase which is autophosphorylated, in the absence of oxygen, probably at the conserved histidine residue, and transfers its phosphate group probably to a conserved aspartate residue of NreC. NreB/NreC activates the expression of the nitrate (narGHJI) and nitrite (nir) reductase operons, as well as the putative nitrate transporter gene narT.</text>
</comment>
<dbReference type="Gene3D" id="1.20.5.1930">
    <property type="match status" value="1"/>
</dbReference>
<evidence type="ECO:0000313" key="23">
    <source>
        <dbReference type="EMBL" id="MDI6448971.1"/>
    </source>
</evidence>
<dbReference type="Gene3D" id="3.30.450.20">
    <property type="entry name" value="PAS domain"/>
    <property type="match status" value="2"/>
</dbReference>
<comment type="cofactor">
    <cofactor evidence="2">
        <name>[4Fe-4S] cluster</name>
        <dbReference type="ChEBI" id="CHEBI:49883"/>
    </cofactor>
</comment>
<evidence type="ECO:0000256" key="16">
    <source>
        <dbReference type="PROSITE-ProRule" id="PRU00169"/>
    </source>
</evidence>
<keyword evidence="16" id="KW-0597">Phosphoprotein</keyword>
<dbReference type="EMBL" id="JASCXX010000007">
    <property type="protein sequence ID" value="MDI6448971.1"/>
    <property type="molecule type" value="Genomic_DNA"/>
</dbReference>
<evidence type="ECO:0000256" key="13">
    <source>
        <dbReference type="ARBA" id="ARBA00023014"/>
    </source>
</evidence>
<evidence type="ECO:0000256" key="1">
    <source>
        <dbReference type="ARBA" id="ARBA00000085"/>
    </source>
</evidence>
<keyword evidence="13" id="KW-0411">Iron-sulfur</keyword>
<evidence type="ECO:0000256" key="6">
    <source>
        <dbReference type="ARBA" id="ARBA00022485"/>
    </source>
</evidence>
<dbReference type="EC" id="2.7.13.3" evidence="4"/>
<dbReference type="Gene3D" id="2.10.70.100">
    <property type="match status" value="1"/>
</dbReference>
<evidence type="ECO:0000256" key="17">
    <source>
        <dbReference type="SAM" id="Coils"/>
    </source>
</evidence>